<evidence type="ECO:0000313" key="3">
    <source>
        <dbReference type="Proteomes" id="UP001597010"/>
    </source>
</evidence>
<keyword evidence="3" id="KW-1185">Reference proteome</keyword>
<dbReference type="SUPFAM" id="SSF53448">
    <property type="entry name" value="Nucleotide-diphospho-sugar transferases"/>
    <property type="match status" value="1"/>
</dbReference>
<dbReference type="GO" id="GO:0016740">
    <property type="term" value="F:transferase activity"/>
    <property type="evidence" value="ECO:0007669"/>
    <property type="project" value="UniProtKB-KW"/>
</dbReference>
<gene>
    <name evidence="2" type="ORF">ACFQZX_03810</name>
</gene>
<sequence>MTGLIILAAGASSRLGHPKQNLLYKGKTLLERAVDAGIRSPCRPVVVVLGANAEDITLSNISNEADLVYNKHWQQGQSASIKAGITELQKHPNITSAIMMLCDQPFVTSKLLSNMLQVRLQTQKPVVACSYNGTIGVPALFNKGLFGHLLSLSGNHGAKQLLQAQENDVAIVEFEEGSIDIDTLADYERLLGK</sequence>
<feature type="domain" description="MobA-like NTP transferase" evidence="1">
    <location>
        <begin position="5"/>
        <end position="165"/>
    </location>
</feature>
<dbReference type="RefSeq" id="WP_377111459.1">
    <property type="nucleotide sequence ID" value="NZ_JBHTHZ010000002.1"/>
</dbReference>
<dbReference type="CDD" id="cd04182">
    <property type="entry name" value="GT_2_like_f"/>
    <property type="match status" value="1"/>
</dbReference>
<dbReference type="InterPro" id="IPR025877">
    <property type="entry name" value="MobA-like_NTP_Trfase"/>
</dbReference>
<proteinExistence type="predicted"/>
<evidence type="ECO:0000259" key="1">
    <source>
        <dbReference type="Pfam" id="PF12804"/>
    </source>
</evidence>
<protein>
    <submittedName>
        <fullName evidence="2">NTP transferase domain-containing protein</fullName>
    </submittedName>
</protein>
<organism evidence="2 3">
    <name type="scientific">Mucilaginibacter litoreus</name>
    <dbReference type="NCBI Taxonomy" id="1048221"/>
    <lineage>
        <taxon>Bacteria</taxon>
        <taxon>Pseudomonadati</taxon>
        <taxon>Bacteroidota</taxon>
        <taxon>Sphingobacteriia</taxon>
        <taxon>Sphingobacteriales</taxon>
        <taxon>Sphingobacteriaceae</taxon>
        <taxon>Mucilaginibacter</taxon>
    </lineage>
</organism>
<dbReference type="PANTHER" id="PTHR43777">
    <property type="entry name" value="MOLYBDENUM COFACTOR CYTIDYLYLTRANSFERASE"/>
    <property type="match status" value="1"/>
</dbReference>
<name>A0ABW3ANX8_9SPHI</name>
<comment type="caution">
    <text evidence="2">The sequence shown here is derived from an EMBL/GenBank/DDBJ whole genome shotgun (WGS) entry which is preliminary data.</text>
</comment>
<dbReference type="EMBL" id="JBHTHZ010000002">
    <property type="protein sequence ID" value="MFD0792728.1"/>
    <property type="molecule type" value="Genomic_DNA"/>
</dbReference>
<dbReference type="Proteomes" id="UP001597010">
    <property type="component" value="Unassembled WGS sequence"/>
</dbReference>
<evidence type="ECO:0000313" key="2">
    <source>
        <dbReference type="EMBL" id="MFD0792728.1"/>
    </source>
</evidence>
<dbReference type="Pfam" id="PF12804">
    <property type="entry name" value="NTP_transf_3"/>
    <property type="match status" value="1"/>
</dbReference>
<dbReference type="InterPro" id="IPR029044">
    <property type="entry name" value="Nucleotide-diphossugar_trans"/>
</dbReference>
<reference evidence="3" key="1">
    <citation type="journal article" date="2019" name="Int. J. Syst. Evol. Microbiol.">
        <title>The Global Catalogue of Microorganisms (GCM) 10K type strain sequencing project: providing services to taxonomists for standard genome sequencing and annotation.</title>
        <authorList>
            <consortium name="The Broad Institute Genomics Platform"/>
            <consortium name="The Broad Institute Genome Sequencing Center for Infectious Disease"/>
            <person name="Wu L."/>
            <person name="Ma J."/>
        </authorList>
    </citation>
    <scope>NUCLEOTIDE SEQUENCE [LARGE SCALE GENOMIC DNA]</scope>
    <source>
        <strain evidence="3">CCUG 61484</strain>
    </source>
</reference>
<keyword evidence="2" id="KW-0808">Transferase</keyword>
<accession>A0ABW3ANX8</accession>
<dbReference type="Gene3D" id="3.90.550.10">
    <property type="entry name" value="Spore Coat Polysaccharide Biosynthesis Protein SpsA, Chain A"/>
    <property type="match status" value="1"/>
</dbReference>
<dbReference type="PANTHER" id="PTHR43777:SF1">
    <property type="entry name" value="MOLYBDENUM COFACTOR CYTIDYLYLTRANSFERASE"/>
    <property type="match status" value="1"/>
</dbReference>